<name>A0A451B018_9GAMM</name>
<dbReference type="CDD" id="cd00303">
    <property type="entry name" value="retropepsin_like"/>
    <property type="match status" value="1"/>
</dbReference>
<sequence length="186" mass="20865">MGLIYADIELFNAGDKALARRGYLPEAEVKRLNIRALVDSGAYMLSINDETKTQLDLAILDKQTVELADGSLQEVEIVGPVDIRFENRWTTARAVVLPFSTDILLGSIPMEDMDVLIDPKQQRLLVNPAHPYMAQKPMKNVCGYPRWITPAWSNYLRVGNSGKPMPISRIAPFQSWCKALTCSKSR</sequence>
<accession>A0A451B018</accession>
<dbReference type="EMBL" id="CAADFZ010000073">
    <property type="protein sequence ID" value="VFK65946.1"/>
    <property type="molecule type" value="Genomic_DNA"/>
</dbReference>
<evidence type="ECO:0000313" key="1">
    <source>
        <dbReference type="EMBL" id="VFK65946.1"/>
    </source>
</evidence>
<evidence type="ECO:0000313" key="2">
    <source>
        <dbReference type="EMBL" id="VFK71619.1"/>
    </source>
</evidence>
<dbReference type="InterPro" id="IPR021109">
    <property type="entry name" value="Peptidase_aspartic_dom_sf"/>
</dbReference>
<dbReference type="AlphaFoldDB" id="A0A451B018"/>
<organism evidence="2">
    <name type="scientific">Candidatus Kentrum sp. UNK</name>
    <dbReference type="NCBI Taxonomy" id="2126344"/>
    <lineage>
        <taxon>Bacteria</taxon>
        <taxon>Pseudomonadati</taxon>
        <taxon>Pseudomonadota</taxon>
        <taxon>Gammaproteobacteria</taxon>
        <taxon>Candidatus Kentrum</taxon>
    </lineage>
</organism>
<dbReference type="Gene3D" id="2.40.70.10">
    <property type="entry name" value="Acid Proteases"/>
    <property type="match status" value="1"/>
</dbReference>
<dbReference type="EMBL" id="CAADGD010000074">
    <property type="protein sequence ID" value="VFK71619.1"/>
    <property type="molecule type" value="Genomic_DNA"/>
</dbReference>
<dbReference type="GO" id="GO:0006508">
    <property type="term" value="P:proteolysis"/>
    <property type="evidence" value="ECO:0007669"/>
    <property type="project" value="UniProtKB-KW"/>
</dbReference>
<keyword evidence="2" id="KW-0378">Hydrolase</keyword>
<dbReference type="GO" id="GO:0008233">
    <property type="term" value="F:peptidase activity"/>
    <property type="evidence" value="ECO:0007669"/>
    <property type="project" value="UniProtKB-KW"/>
</dbReference>
<proteinExistence type="predicted"/>
<keyword evidence="2" id="KW-0645">Protease</keyword>
<gene>
    <name evidence="1" type="ORF">BECKUNK1418G_GA0071005_107320</name>
    <name evidence="2" type="ORF">BECKUNK1418H_GA0071006_107420</name>
</gene>
<protein>
    <submittedName>
        <fullName evidence="2">Clan AA aspartic protease, AF_0612 family</fullName>
    </submittedName>
</protein>
<reference evidence="2" key="1">
    <citation type="submission" date="2019-02" db="EMBL/GenBank/DDBJ databases">
        <authorList>
            <person name="Gruber-Vodicka R. H."/>
            <person name="Seah K. B. B."/>
        </authorList>
    </citation>
    <scope>NUCLEOTIDE SEQUENCE</scope>
    <source>
        <strain evidence="2">BECK_BY19</strain>
        <strain evidence="1">BECK_BY8</strain>
    </source>
</reference>